<dbReference type="InterPro" id="IPR000835">
    <property type="entry name" value="HTH_MarR-typ"/>
</dbReference>
<sequence>MGREPEERRETVAALPSASHASSVQDVPNMPPHGDIVSLMSRTLGAANRYLVELMAREGLAGIVPSHGDILMQLFAHDAMSMAALAEAIGKDPSTVTALVRKLANAGYVEKAPNPRDRRVCEVRLTDAGRALESAMDRVSHTLITTLTNSIPAADLAATCRTMKAMQENMSAADDSESKREPDSEPAAETRGDHR</sequence>
<feature type="domain" description="HTH marR-type" evidence="5">
    <location>
        <begin position="33"/>
        <end position="168"/>
    </location>
</feature>
<dbReference type="SUPFAM" id="SSF46785">
    <property type="entry name" value="Winged helix' DNA-binding domain"/>
    <property type="match status" value="1"/>
</dbReference>
<dbReference type="Gene3D" id="1.10.10.10">
    <property type="entry name" value="Winged helix-like DNA-binding domain superfamily/Winged helix DNA-binding domain"/>
    <property type="match status" value="1"/>
</dbReference>
<evidence type="ECO:0000259" key="5">
    <source>
        <dbReference type="PROSITE" id="PS50995"/>
    </source>
</evidence>
<keyword evidence="2" id="KW-0238">DNA-binding</keyword>
<dbReference type="AlphaFoldDB" id="A0A369P4W2"/>
<keyword evidence="3" id="KW-0804">Transcription</keyword>
<dbReference type="SMART" id="SM00347">
    <property type="entry name" value="HTH_MARR"/>
    <property type="match status" value="1"/>
</dbReference>
<dbReference type="PANTHER" id="PTHR42756">
    <property type="entry name" value="TRANSCRIPTIONAL REGULATOR, MARR"/>
    <property type="match status" value="1"/>
</dbReference>
<dbReference type="PRINTS" id="PR00598">
    <property type="entry name" value="HTHMARR"/>
</dbReference>
<feature type="region of interest" description="Disordered" evidence="4">
    <location>
        <begin position="166"/>
        <end position="195"/>
    </location>
</feature>
<evidence type="ECO:0000256" key="2">
    <source>
        <dbReference type="ARBA" id="ARBA00023125"/>
    </source>
</evidence>
<dbReference type="GO" id="GO:0003677">
    <property type="term" value="F:DNA binding"/>
    <property type="evidence" value="ECO:0007669"/>
    <property type="project" value="UniProtKB-KW"/>
</dbReference>
<evidence type="ECO:0000313" key="6">
    <source>
        <dbReference type="EMBL" id="RDC46199.1"/>
    </source>
</evidence>
<dbReference type="CDD" id="cd00090">
    <property type="entry name" value="HTH_ARSR"/>
    <property type="match status" value="1"/>
</dbReference>
<protein>
    <recommendedName>
        <fullName evidence="5">HTH marR-type domain-containing protein</fullName>
    </recommendedName>
</protein>
<reference evidence="6 7" key="1">
    <citation type="journal article" date="2018" name="Elife">
        <title>Discovery and characterization of a prevalent human gut bacterial enzyme sufficient for the inactivation of a family of plant toxins.</title>
        <authorList>
            <person name="Koppel N."/>
            <person name="Bisanz J.E."/>
            <person name="Pandelia M.E."/>
            <person name="Turnbaugh P.J."/>
            <person name="Balskus E.P."/>
        </authorList>
    </citation>
    <scope>NUCLEOTIDE SEQUENCE [LARGE SCALE GENOMIC DNA]</scope>
    <source>
        <strain evidence="6 7">OB21 GAM 11</strain>
    </source>
</reference>
<evidence type="ECO:0000256" key="3">
    <source>
        <dbReference type="ARBA" id="ARBA00023163"/>
    </source>
</evidence>
<evidence type="ECO:0000313" key="7">
    <source>
        <dbReference type="Proteomes" id="UP000253805"/>
    </source>
</evidence>
<proteinExistence type="predicted"/>
<dbReference type="InterPro" id="IPR036388">
    <property type="entry name" value="WH-like_DNA-bd_sf"/>
</dbReference>
<dbReference type="InterPro" id="IPR011991">
    <property type="entry name" value="ArsR-like_HTH"/>
</dbReference>
<dbReference type="EMBL" id="PPUT01000004">
    <property type="protein sequence ID" value="RDC46199.1"/>
    <property type="molecule type" value="Genomic_DNA"/>
</dbReference>
<dbReference type="Proteomes" id="UP000253805">
    <property type="component" value="Unassembled WGS sequence"/>
</dbReference>
<gene>
    <name evidence="6" type="ORF">C1850_02535</name>
</gene>
<dbReference type="GO" id="GO:0003700">
    <property type="term" value="F:DNA-binding transcription factor activity"/>
    <property type="evidence" value="ECO:0007669"/>
    <property type="project" value="InterPro"/>
</dbReference>
<dbReference type="InterPro" id="IPR036390">
    <property type="entry name" value="WH_DNA-bd_sf"/>
</dbReference>
<comment type="caution">
    <text evidence="6">The sequence shown here is derived from an EMBL/GenBank/DDBJ whole genome shotgun (WGS) entry which is preliminary data.</text>
</comment>
<dbReference type="PANTHER" id="PTHR42756:SF1">
    <property type="entry name" value="TRANSCRIPTIONAL REPRESSOR OF EMRAB OPERON"/>
    <property type="match status" value="1"/>
</dbReference>
<dbReference type="RefSeq" id="WP_114548483.1">
    <property type="nucleotide sequence ID" value="NZ_DBGDPA010000048.1"/>
</dbReference>
<organism evidence="6 7">
    <name type="scientific">Adlercreutzia equolifaciens subsp. celatus</name>
    <dbReference type="NCBI Taxonomy" id="394340"/>
    <lineage>
        <taxon>Bacteria</taxon>
        <taxon>Bacillati</taxon>
        <taxon>Actinomycetota</taxon>
        <taxon>Coriobacteriia</taxon>
        <taxon>Eggerthellales</taxon>
        <taxon>Eggerthellaceae</taxon>
        <taxon>Adlercreutzia</taxon>
    </lineage>
</organism>
<feature type="compositionally biased region" description="Basic and acidic residues" evidence="4">
    <location>
        <begin position="176"/>
        <end position="195"/>
    </location>
</feature>
<evidence type="ECO:0000256" key="4">
    <source>
        <dbReference type="SAM" id="MobiDB-lite"/>
    </source>
</evidence>
<accession>A0A369P4W2</accession>
<name>A0A369P4W2_9ACTN</name>
<dbReference type="PROSITE" id="PS50995">
    <property type="entry name" value="HTH_MARR_2"/>
    <property type="match status" value="1"/>
</dbReference>
<evidence type="ECO:0000256" key="1">
    <source>
        <dbReference type="ARBA" id="ARBA00023015"/>
    </source>
</evidence>
<dbReference type="Pfam" id="PF01047">
    <property type="entry name" value="MarR"/>
    <property type="match status" value="1"/>
</dbReference>
<keyword evidence="1" id="KW-0805">Transcription regulation</keyword>